<evidence type="ECO:0000259" key="7">
    <source>
        <dbReference type="PROSITE" id="PS50106"/>
    </source>
</evidence>
<dbReference type="Gene3D" id="3.30.750.44">
    <property type="match status" value="1"/>
</dbReference>
<dbReference type="PANTHER" id="PTHR32060">
    <property type="entry name" value="TAIL-SPECIFIC PROTEASE"/>
    <property type="match status" value="1"/>
</dbReference>
<dbReference type="Proteomes" id="UP000318053">
    <property type="component" value="Unassembled WGS sequence"/>
</dbReference>
<dbReference type="InterPro" id="IPR036034">
    <property type="entry name" value="PDZ_sf"/>
</dbReference>
<dbReference type="InterPro" id="IPR041489">
    <property type="entry name" value="PDZ_6"/>
</dbReference>
<dbReference type="SUPFAM" id="SSF52096">
    <property type="entry name" value="ClpP/crotonase"/>
    <property type="match status" value="1"/>
</dbReference>
<comment type="caution">
    <text evidence="8">The sequence shown here is derived from an EMBL/GenBank/DDBJ whole genome shotgun (WGS) entry which is preliminary data.</text>
</comment>
<dbReference type="GO" id="GO:0008236">
    <property type="term" value="F:serine-type peptidase activity"/>
    <property type="evidence" value="ECO:0007669"/>
    <property type="project" value="UniProtKB-KW"/>
</dbReference>
<dbReference type="GO" id="GO:0004175">
    <property type="term" value="F:endopeptidase activity"/>
    <property type="evidence" value="ECO:0007669"/>
    <property type="project" value="TreeGrafter"/>
</dbReference>
<evidence type="ECO:0000256" key="6">
    <source>
        <dbReference type="SAM" id="MobiDB-lite"/>
    </source>
</evidence>
<sequence length="473" mass="50302">MLPRNLTIVCITFVVATACHSLQQRTRTAMVVGEALALIDRYYVEPVDDRDLVIGALSGMTSTLDQHSEFIPPVAYDTFRDTIHQEFAGIGIYVDQPDPNGPVRVITPLVGSPAIAAGVLPGDRIIKVDGTGVAGLGIREVSDQLRGPVGTKVSLTLRRGEQDIEADIIRASIQMESVIGNHRDQNNAWVYRLQSNPRVAYIRLTSFGDRTVGELETVLKSLDNDFDALVLDLRGNGGGLLHAAVEVSDMFLSSGKIVSTKTRGGVLEQVDVATSGTLVDPAIPMAVLIDHDSASASEIVTAALQDHGRAVVGGTRSFGKGTVQNILPLEYGRSALRLTVAKYFRPSDQNIHRGKDDGEEDVWGVTPDSGLAVEMQPESLAKLMLLWQEASYPSLKGIDRGTFSAAASETPENTPPADADADAVAVADETIAQLDKPLAAVVERMLGQGDDSESPGSEESAEPAAAPTVQSAS</sequence>
<evidence type="ECO:0000313" key="8">
    <source>
        <dbReference type="EMBL" id="TWT55939.1"/>
    </source>
</evidence>
<keyword evidence="4 5" id="KW-0720">Serine protease</keyword>
<dbReference type="GO" id="GO:0030288">
    <property type="term" value="C:outer membrane-bounded periplasmic space"/>
    <property type="evidence" value="ECO:0007669"/>
    <property type="project" value="TreeGrafter"/>
</dbReference>
<dbReference type="SMART" id="SM00228">
    <property type="entry name" value="PDZ"/>
    <property type="match status" value="1"/>
</dbReference>
<dbReference type="EC" id="3.4.21.-" evidence="8"/>
<reference evidence="8 9" key="1">
    <citation type="submission" date="2019-02" db="EMBL/GenBank/DDBJ databases">
        <title>Deep-cultivation of Planctomycetes and their phenomic and genomic characterization uncovers novel biology.</title>
        <authorList>
            <person name="Wiegand S."/>
            <person name="Jogler M."/>
            <person name="Boedeker C."/>
            <person name="Pinto D."/>
            <person name="Vollmers J."/>
            <person name="Rivas-Marin E."/>
            <person name="Kohn T."/>
            <person name="Peeters S.H."/>
            <person name="Heuer A."/>
            <person name="Rast P."/>
            <person name="Oberbeckmann S."/>
            <person name="Bunk B."/>
            <person name="Jeske O."/>
            <person name="Meyerdierks A."/>
            <person name="Storesund J.E."/>
            <person name="Kallscheuer N."/>
            <person name="Luecker S."/>
            <person name="Lage O.M."/>
            <person name="Pohl T."/>
            <person name="Merkel B.J."/>
            <person name="Hornburger P."/>
            <person name="Mueller R.-W."/>
            <person name="Bruemmer F."/>
            <person name="Labrenz M."/>
            <person name="Spormann A.M."/>
            <person name="Op Den Camp H."/>
            <person name="Overmann J."/>
            <person name="Amann R."/>
            <person name="Jetten M.S.M."/>
            <person name="Mascher T."/>
            <person name="Medema M.H."/>
            <person name="Devos D.P."/>
            <person name="Kaster A.-K."/>
            <person name="Ovreas L."/>
            <person name="Rohde M."/>
            <person name="Galperin M.Y."/>
            <person name="Jogler C."/>
        </authorList>
    </citation>
    <scope>NUCLEOTIDE SEQUENCE [LARGE SCALE GENOMIC DNA]</scope>
    <source>
        <strain evidence="8 9">CA85</strain>
    </source>
</reference>
<evidence type="ECO:0000256" key="3">
    <source>
        <dbReference type="ARBA" id="ARBA00022801"/>
    </source>
</evidence>
<dbReference type="InterPro" id="IPR001478">
    <property type="entry name" value="PDZ"/>
</dbReference>
<organism evidence="8 9">
    <name type="scientific">Allorhodopirellula solitaria</name>
    <dbReference type="NCBI Taxonomy" id="2527987"/>
    <lineage>
        <taxon>Bacteria</taxon>
        <taxon>Pseudomonadati</taxon>
        <taxon>Planctomycetota</taxon>
        <taxon>Planctomycetia</taxon>
        <taxon>Pirellulales</taxon>
        <taxon>Pirellulaceae</taxon>
        <taxon>Allorhodopirellula</taxon>
    </lineage>
</organism>
<dbReference type="EMBL" id="SJPK01000020">
    <property type="protein sequence ID" value="TWT55939.1"/>
    <property type="molecule type" value="Genomic_DNA"/>
</dbReference>
<dbReference type="AlphaFoldDB" id="A0A5C5X026"/>
<dbReference type="Gene3D" id="2.30.42.10">
    <property type="match status" value="1"/>
</dbReference>
<dbReference type="Gene3D" id="3.90.226.10">
    <property type="entry name" value="2-enoyl-CoA Hydratase, Chain A, domain 1"/>
    <property type="match status" value="1"/>
</dbReference>
<dbReference type="PROSITE" id="PS50106">
    <property type="entry name" value="PDZ"/>
    <property type="match status" value="1"/>
</dbReference>
<dbReference type="InterPro" id="IPR029045">
    <property type="entry name" value="ClpP/crotonase-like_dom_sf"/>
</dbReference>
<dbReference type="InterPro" id="IPR005151">
    <property type="entry name" value="Tail-specific_protease"/>
</dbReference>
<accession>A0A5C5X026</accession>
<feature type="compositionally biased region" description="Low complexity" evidence="6">
    <location>
        <begin position="454"/>
        <end position="467"/>
    </location>
</feature>
<dbReference type="InterPro" id="IPR004447">
    <property type="entry name" value="Peptidase_S41A"/>
</dbReference>
<name>A0A5C5X026_9BACT</name>
<keyword evidence="3 5" id="KW-0378">Hydrolase</keyword>
<feature type="domain" description="PDZ" evidence="7">
    <location>
        <begin position="91"/>
        <end position="146"/>
    </location>
</feature>
<feature type="region of interest" description="Disordered" evidence="6">
    <location>
        <begin position="444"/>
        <end position="473"/>
    </location>
</feature>
<dbReference type="Pfam" id="PF03572">
    <property type="entry name" value="Peptidase_S41"/>
    <property type="match status" value="1"/>
</dbReference>
<keyword evidence="9" id="KW-1185">Reference proteome</keyword>
<dbReference type="PANTHER" id="PTHR32060:SF30">
    <property type="entry name" value="CARBOXY-TERMINAL PROCESSING PROTEASE CTPA"/>
    <property type="match status" value="1"/>
</dbReference>
<dbReference type="GO" id="GO:0006508">
    <property type="term" value="P:proteolysis"/>
    <property type="evidence" value="ECO:0007669"/>
    <property type="project" value="UniProtKB-KW"/>
</dbReference>
<dbReference type="RefSeq" id="WP_186775138.1">
    <property type="nucleotide sequence ID" value="NZ_SJPK01000020.1"/>
</dbReference>
<dbReference type="PROSITE" id="PS51257">
    <property type="entry name" value="PROKAR_LIPOPROTEIN"/>
    <property type="match status" value="1"/>
</dbReference>
<evidence type="ECO:0000256" key="2">
    <source>
        <dbReference type="ARBA" id="ARBA00022670"/>
    </source>
</evidence>
<keyword evidence="2 5" id="KW-0645">Protease</keyword>
<dbReference type="GO" id="GO:0007165">
    <property type="term" value="P:signal transduction"/>
    <property type="evidence" value="ECO:0007669"/>
    <property type="project" value="TreeGrafter"/>
</dbReference>
<gene>
    <name evidence="8" type="ORF">CA85_47510</name>
</gene>
<proteinExistence type="inferred from homology"/>
<dbReference type="CDD" id="cd07560">
    <property type="entry name" value="Peptidase_S41_CPP"/>
    <property type="match status" value="1"/>
</dbReference>
<dbReference type="CDD" id="cd06782">
    <property type="entry name" value="cpPDZ_CPP-like"/>
    <property type="match status" value="1"/>
</dbReference>
<evidence type="ECO:0000256" key="1">
    <source>
        <dbReference type="ARBA" id="ARBA00009179"/>
    </source>
</evidence>
<evidence type="ECO:0000313" key="9">
    <source>
        <dbReference type="Proteomes" id="UP000318053"/>
    </source>
</evidence>
<comment type="similarity">
    <text evidence="1 5">Belongs to the peptidase S41A family.</text>
</comment>
<evidence type="ECO:0000256" key="5">
    <source>
        <dbReference type="RuleBase" id="RU004404"/>
    </source>
</evidence>
<dbReference type="SUPFAM" id="SSF50156">
    <property type="entry name" value="PDZ domain-like"/>
    <property type="match status" value="1"/>
</dbReference>
<protein>
    <submittedName>
        <fullName evidence="8">Putative CtpA-like serine protease</fullName>
        <ecNumber evidence="8">3.4.21.-</ecNumber>
    </submittedName>
</protein>
<dbReference type="Pfam" id="PF17820">
    <property type="entry name" value="PDZ_6"/>
    <property type="match status" value="1"/>
</dbReference>
<evidence type="ECO:0000256" key="4">
    <source>
        <dbReference type="ARBA" id="ARBA00022825"/>
    </source>
</evidence>
<dbReference type="SMART" id="SM00245">
    <property type="entry name" value="TSPc"/>
    <property type="match status" value="1"/>
</dbReference>
<dbReference type="NCBIfam" id="TIGR00225">
    <property type="entry name" value="prc"/>
    <property type="match status" value="1"/>
</dbReference>